<dbReference type="PANTHER" id="PTHR44379">
    <property type="entry name" value="OXIDOREDUCTASE WITH IRON-SULFUR SUBUNIT"/>
    <property type="match status" value="1"/>
</dbReference>
<dbReference type="SUPFAM" id="SSF47741">
    <property type="entry name" value="CO dehydrogenase ISP C-domain like"/>
    <property type="match status" value="1"/>
</dbReference>
<dbReference type="RefSeq" id="WP_070245742.1">
    <property type="nucleotide sequence ID" value="NZ_LROM01000002.1"/>
</dbReference>
<name>A0A1E7X8G2_9BURK</name>
<dbReference type="PANTHER" id="PTHR44379:SF6">
    <property type="entry name" value="BLR6046 PROTEIN"/>
    <property type="match status" value="1"/>
</dbReference>
<evidence type="ECO:0000256" key="4">
    <source>
        <dbReference type="ARBA" id="ARBA00023004"/>
    </source>
</evidence>
<keyword evidence="2" id="KW-0479">Metal-binding</keyword>
<dbReference type="InterPro" id="IPR006058">
    <property type="entry name" value="2Fe2S_fd_BS"/>
</dbReference>
<dbReference type="Gene3D" id="1.10.150.120">
    <property type="entry name" value="[2Fe-2S]-binding domain"/>
    <property type="match status" value="1"/>
</dbReference>
<dbReference type="InterPro" id="IPR036010">
    <property type="entry name" value="2Fe-2S_ferredoxin-like_sf"/>
</dbReference>
<dbReference type="CDD" id="cd00207">
    <property type="entry name" value="fer2"/>
    <property type="match status" value="1"/>
</dbReference>
<reference evidence="8" key="1">
    <citation type="journal article" date="2016" name="Front. Microbiol.">
        <title>Molecular Keys to the Janthinobacterium and Duganella spp. Interaction with the Plant Pathogen Fusarium graminearum.</title>
        <authorList>
            <person name="Haack F.S."/>
            <person name="Poehlein A."/>
            <person name="Kroger C."/>
            <person name="Voigt C.A."/>
            <person name="Piepenbring M."/>
            <person name="Bode H.B."/>
            <person name="Daniel R."/>
            <person name="Schafer W."/>
            <person name="Streit W.R."/>
        </authorList>
    </citation>
    <scope>NUCLEOTIDE SEQUENCE [LARGE SCALE GENOMIC DNA]</scope>
    <source>
        <strain evidence="8">T54</strain>
    </source>
</reference>
<sequence>MTNLTVNGVSHTLAIDPSTPLLYALRNQLELNGAKFGCGLGQCGACTVLVDDQPVFGCLTPVAACAGRKVRTIESLGAQAKPGALQAAFIKHQAAQCGYCIAGMVMRAQALLEKNPHPTDAQIRTHMEPNLCRCGTHMRILGAIREVAQKTTPASQK</sequence>
<evidence type="ECO:0000256" key="1">
    <source>
        <dbReference type="ARBA" id="ARBA00022714"/>
    </source>
</evidence>
<dbReference type="EC" id="1.17.2.1" evidence="7"/>
<evidence type="ECO:0000256" key="5">
    <source>
        <dbReference type="ARBA" id="ARBA00023014"/>
    </source>
</evidence>
<keyword evidence="4" id="KW-0408">Iron</keyword>
<evidence type="ECO:0000313" key="8">
    <source>
        <dbReference type="Proteomes" id="UP000175989"/>
    </source>
</evidence>
<dbReference type="AlphaFoldDB" id="A0A1E7X8G2"/>
<dbReference type="Gene3D" id="3.10.20.30">
    <property type="match status" value="1"/>
</dbReference>
<keyword evidence="3 7" id="KW-0560">Oxidoreductase</keyword>
<comment type="caution">
    <text evidence="7">The sequence shown here is derived from an EMBL/GenBank/DDBJ whole genome shotgun (WGS) entry which is preliminary data.</text>
</comment>
<dbReference type="InterPro" id="IPR036884">
    <property type="entry name" value="2Fe-2S-bd_dom_sf"/>
</dbReference>
<dbReference type="GO" id="GO:0016491">
    <property type="term" value="F:oxidoreductase activity"/>
    <property type="evidence" value="ECO:0007669"/>
    <property type="project" value="UniProtKB-KW"/>
</dbReference>
<keyword evidence="8" id="KW-1185">Reference proteome</keyword>
<dbReference type="PROSITE" id="PS00197">
    <property type="entry name" value="2FE2S_FER_1"/>
    <property type="match status" value="1"/>
</dbReference>
<dbReference type="Pfam" id="PF00111">
    <property type="entry name" value="Fer2"/>
    <property type="match status" value="1"/>
</dbReference>
<dbReference type="GO" id="GO:0046872">
    <property type="term" value="F:metal ion binding"/>
    <property type="evidence" value="ECO:0007669"/>
    <property type="project" value="UniProtKB-KW"/>
</dbReference>
<organism evidence="7 8">
    <name type="scientific">Duganella phyllosphaerae</name>
    <dbReference type="NCBI Taxonomy" id="762836"/>
    <lineage>
        <taxon>Bacteria</taxon>
        <taxon>Pseudomonadati</taxon>
        <taxon>Pseudomonadota</taxon>
        <taxon>Betaproteobacteria</taxon>
        <taxon>Burkholderiales</taxon>
        <taxon>Oxalobacteraceae</taxon>
        <taxon>Telluria group</taxon>
        <taxon>Duganella</taxon>
    </lineage>
</organism>
<dbReference type="EMBL" id="LROM01000002">
    <property type="protein sequence ID" value="OFA09288.1"/>
    <property type="molecule type" value="Genomic_DNA"/>
</dbReference>
<evidence type="ECO:0000256" key="2">
    <source>
        <dbReference type="ARBA" id="ARBA00022723"/>
    </source>
</evidence>
<evidence type="ECO:0000313" key="7">
    <source>
        <dbReference type="EMBL" id="OFA09288.1"/>
    </source>
</evidence>
<proteinExistence type="predicted"/>
<dbReference type="OrthoDB" id="9179439at2"/>
<dbReference type="InterPro" id="IPR051452">
    <property type="entry name" value="Diverse_Oxidoreductases"/>
</dbReference>
<feature type="domain" description="2Fe-2S ferredoxin-type" evidence="6">
    <location>
        <begin position="1"/>
        <end position="76"/>
    </location>
</feature>
<dbReference type="Pfam" id="PF01799">
    <property type="entry name" value="Fer2_2"/>
    <property type="match status" value="1"/>
</dbReference>
<dbReference type="InterPro" id="IPR012675">
    <property type="entry name" value="Beta-grasp_dom_sf"/>
</dbReference>
<dbReference type="InterPro" id="IPR001041">
    <property type="entry name" value="2Fe-2S_ferredoxin-type"/>
</dbReference>
<keyword evidence="5" id="KW-0411">Iron-sulfur</keyword>
<dbReference type="SUPFAM" id="SSF54292">
    <property type="entry name" value="2Fe-2S ferredoxin-like"/>
    <property type="match status" value="1"/>
</dbReference>
<dbReference type="Proteomes" id="UP000175989">
    <property type="component" value="Unassembled WGS sequence"/>
</dbReference>
<dbReference type="InterPro" id="IPR002888">
    <property type="entry name" value="2Fe-2S-bd"/>
</dbReference>
<dbReference type="GO" id="GO:0051537">
    <property type="term" value="F:2 iron, 2 sulfur cluster binding"/>
    <property type="evidence" value="ECO:0007669"/>
    <property type="project" value="UniProtKB-KW"/>
</dbReference>
<gene>
    <name evidence="7" type="primary">nicA</name>
    <name evidence="7" type="ORF">DUPY_00660</name>
</gene>
<accession>A0A1E7X8G2</accession>
<evidence type="ECO:0000256" key="3">
    <source>
        <dbReference type="ARBA" id="ARBA00023002"/>
    </source>
</evidence>
<evidence type="ECO:0000259" key="6">
    <source>
        <dbReference type="PROSITE" id="PS51085"/>
    </source>
</evidence>
<protein>
    <submittedName>
        <fullName evidence="7">Nicotinate dehydrogenase subunit A</fullName>
        <ecNumber evidence="7">1.17.2.1</ecNumber>
    </submittedName>
</protein>
<dbReference type="PROSITE" id="PS51085">
    <property type="entry name" value="2FE2S_FER_2"/>
    <property type="match status" value="1"/>
</dbReference>
<keyword evidence="1" id="KW-0001">2Fe-2S</keyword>
<dbReference type="PATRIC" id="fig|762836.4.peg.66"/>